<keyword evidence="3" id="KW-1185">Reference proteome</keyword>
<dbReference type="InterPro" id="IPR029016">
    <property type="entry name" value="GAF-like_dom_sf"/>
</dbReference>
<dbReference type="Pfam" id="PF01590">
    <property type="entry name" value="GAF"/>
    <property type="match status" value="1"/>
</dbReference>
<dbReference type="InterPro" id="IPR036514">
    <property type="entry name" value="SGNH_hydro_sf"/>
</dbReference>
<evidence type="ECO:0000259" key="1">
    <source>
        <dbReference type="Pfam" id="PF01590"/>
    </source>
</evidence>
<dbReference type="PANTHER" id="PTHR43102">
    <property type="entry name" value="SLR1143 PROTEIN"/>
    <property type="match status" value="1"/>
</dbReference>
<organism evidence="2 3">
    <name type="scientific">Glaciihabitans tibetensis</name>
    <dbReference type="NCBI Taxonomy" id="1266600"/>
    <lineage>
        <taxon>Bacteria</taxon>
        <taxon>Bacillati</taxon>
        <taxon>Actinomycetota</taxon>
        <taxon>Actinomycetes</taxon>
        <taxon>Micrococcales</taxon>
        <taxon>Microbacteriaceae</taxon>
        <taxon>Glaciihabitans</taxon>
    </lineage>
</organism>
<accession>A0A2T0V3A3</accession>
<dbReference type="PANTHER" id="PTHR43102:SF2">
    <property type="entry name" value="GAF DOMAIN-CONTAINING PROTEIN"/>
    <property type="match status" value="1"/>
</dbReference>
<name>A0A2T0V3A3_9MICO</name>
<protein>
    <submittedName>
        <fullName evidence="2">GAF domain-containing protein</fullName>
    </submittedName>
</protein>
<dbReference type="Proteomes" id="UP000237983">
    <property type="component" value="Unassembled WGS sequence"/>
</dbReference>
<evidence type="ECO:0000313" key="2">
    <source>
        <dbReference type="EMBL" id="PRY64669.1"/>
    </source>
</evidence>
<dbReference type="SUPFAM" id="SSF55781">
    <property type="entry name" value="GAF domain-like"/>
    <property type="match status" value="1"/>
</dbReference>
<dbReference type="Gene3D" id="3.30.450.40">
    <property type="match status" value="1"/>
</dbReference>
<proteinExistence type="predicted"/>
<dbReference type="AlphaFoldDB" id="A0A2T0V3A3"/>
<comment type="caution">
    <text evidence="2">The sequence shown here is derived from an EMBL/GenBank/DDBJ whole genome shotgun (WGS) entry which is preliminary data.</text>
</comment>
<sequence length="420" mass="44821">MVRMSAVALQPVMALWRKRAQTRRNELPRPTDGTHVEAHGENSDWILIVGHGLARGWGVRSHTLGLPGQVARELTTLTGRGSDIDVTVADDHAAIARVVASSAQARYHAIVVVSGATDAVHLRSPASWRSSMAELVDSVAAQAVEGASVVITGIPHLRSVDLFDSAILWVAAEHAAKLNAITRELCENRLGVSYVELPSTLPASQRDELRAAENYRIFGAAIAASLLPHLRPAGSTEPAEVALRRVDGVPRGRAEAARQSAVDSLPPLEGAAATEVQRLVAAAKAVYKTSFAAFTLVDADLLHHKVGSGIKPSSVPRSDSICTIAMHNSETTIVADVMRDARFRHLRGVRFYAGHPIVSATGHPVGMLCVVDTEPRDAASFDTTMLRELAAALQKRLWLAAADGQPNSQPNNQLDGSAKK</sequence>
<dbReference type="InterPro" id="IPR003018">
    <property type="entry name" value="GAF"/>
</dbReference>
<dbReference type="SUPFAM" id="SSF52266">
    <property type="entry name" value="SGNH hydrolase"/>
    <property type="match status" value="1"/>
</dbReference>
<reference evidence="2 3" key="1">
    <citation type="submission" date="2018-03" db="EMBL/GenBank/DDBJ databases">
        <title>Genomic Encyclopedia of Type Strains, Phase III (KMG-III): the genomes of soil and plant-associated and newly described type strains.</title>
        <authorList>
            <person name="Whitman W."/>
        </authorList>
    </citation>
    <scope>NUCLEOTIDE SEQUENCE [LARGE SCALE GENOMIC DNA]</scope>
    <source>
        <strain evidence="2 3">CGMCC 1.12484</strain>
    </source>
</reference>
<evidence type="ECO:0000313" key="3">
    <source>
        <dbReference type="Proteomes" id="UP000237983"/>
    </source>
</evidence>
<dbReference type="EMBL" id="PVTL01000012">
    <property type="protein sequence ID" value="PRY64669.1"/>
    <property type="molecule type" value="Genomic_DNA"/>
</dbReference>
<dbReference type="Gene3D" id="3.40.50.1110">
    <property type="entry name" value="SGNH hydrolase"/>
    <property type="match status" value="1"/>
</dbReference>
<feature type="domain" description="GAF" evidence="1">
    <location>
        <begin position="277"/>
        <end position="393"/>
    </location>
</feature>
<gene>
    <name evidence="2" type="ORF">B0I08_11254</name>
</gene>